<proteinExistence type="predicted"/>
<evidence type="ECO:0000256" key="2">
    <source>
        <dbReference type="SAM" id="SignalP"/>
    </source>
</evidence>
<evidence type="ECO:0000313" key="4">
    <source>
        <dbReference type="Proteomes" id="UP000198157"/>
    </source>
</evidence>
<sequence>MKPLFPALLLTLLPLGTLAATPPTPAQIEAAVMAMVDAEKKPAASPQDLLLQSMYTPRGFEPGPCFASTAVAGAYECLVGMEIGLKNRYRMLRFIPQGMGWAMQRADVDAPVPPRERVRALLNAQLDRRAASIDDAATREELRAFQQRLQILAIENCELRSTQVPEIRCDVTAGDDSERGTDQQTYAFDAQGQWQNAAPEDGR</sequence>
<evidence type="ECO:0000313" key="3">
    <source>
        <dbReference type="EMBL" id="OWQ51553.1"/>
    </source>
</evidence>
<gene>
    <name evidence="3" type="ORF">CEE60_14670</name>
</gene>
<feature type="signal peptide" evidence="2">
    <location>
        <begin position="1"/>
        <end position="19"/>
    </location>
</feature>
<dbReference type="OrthoDB" id="6052666at2"/>
<reference evidence="3 4" key="1">
    <citation type="submission" date="2017-06" db="EMBL/GenBank/DDBJ databases">
        <authorList>
            <person name="Kim H.J."/>
            <person name="Triplett B.A."/>
        </authorList>
    </citation>
    <scope>NUCLEOTIDE SEQUENCE [LARGE SCALE GENOMIC DNA]</scope>
    <source>
        <strain evidence="3 4">13146</strain>
    </source>
</reference>
<accession>A0A246HLF5</accession>
<feature type="chain" id="PRO_5012648000" description="Secreted protein" evidence="2">
    <location>
        <begin position="20"/>
        <end position="203"/>
    </location>
</feature>
<dbReference type="Proteomes" id="UP000198157">
    <property type="component" value="Unassembled WGS sequence"/>
</dbReference>
<evidence type="ECO:0008006" key="5">
    <source>
        <dbReference type="Google" id="ProtNLM"/>
    </source>
</evidence>
<comment type="caution">
    <text evidence="3">The sequence shown here is derived from an EMBL/GenBank/DDBJ whole genome shotgun (WGS) entry which is preliminary data.</text>
</comment>
<keyword evidence="2" id="KW-0732">Signal</keyword>
<dbReference type="EMBL" id="NIVS01000040">
    <property type="protein sequence ID" value="OWQ51553.1"/>
    <property type="molecule type" value="Genomic_DNA"/>
</dbReference>
<name>A0A246HLF5_STEMA</name>
<organism evidence="3 4">
    <name type="scientific">Stenotrophomonas maltophilia</name>
    <name type="common">Pseudomonas maltophilia</name>
    <name type="synonym">Xanthomonas maltophilia</name>
    <dbReference type="NCBI Taxonomy" id="40324"/>
    <lineage>
        <taxon>Bacteria</taxon>
        <taxon>Pseudomonadati</taxon>
        <taxon>Pseudomonadota</taxon>
        <taxon>Gammaproteobacteria</taxon>
        <taxon>Lysobacterales</taxon>
        <taxon>Lysobacteraceae</taxon>
        <taxon>Stenotrophomonas</taxon>
        <taxon>Stenotrophomonas maltophilia group</taxon>
    </lineage>
</organism>
<evidence type="ECO:0000256" key="1">
    <source>
        <dbReference type="SAM" id="MobiDB-lite"/>
    </source>
</evidence>
<dbReference type="AlphaFoldDB" id="A0A246HLF5"/>
<protein>
    <recommendedName>
        <fullName evidence="5">Secreted protein</fullName>
    </recommendedName>
</protein>
<feature type="region of interest" description="Disordered" evidence="1">
    <location>
        <begin position="172"/>
        <end position="203"/>
    </location>
</feature>
<feature type="compositionally biased region" description="Polar residues" evidence="1">
    <location>
        <begin position="182"/>
        <end position="196"/>
    </location>
</feature>